<feature type="domain" description="Peptide methionine sulphoxide reductase MsrA" evidence="5">
    <location>
        <begin position="6"/>
        <end position="157"/>
    </location>
</feature>
<dbReference type="GO" id="GO:0033744">
    <property type="term" value="F:L-methionine:thioredoxin-disulfide S-oxidoreductase activity"/>
    <property type="evidence" value="ECO:0007669"/>
    <property type="project" value="RHEA"/>
</dbReference>
<dbReference type="Pfam" id="PF01625">
    <property type="entry name" value="PMSR"/>
    <property type="match status" value="1"/>
</dbReference>
<keyword evidence="1 4" id="KW-0560">Oxidoreductase</keyword>
<comment type="similarity">
    <text evidence="4">Belongs to the MsrA Met sulfoxide reductase family.</text>
</comment>
<dbReference type="AlphaFoldDB" id="A0A4R2NT51"/>
<dbReference type="PANTHER" id="PTHR43774:SF1">
    <property type="entry name" value="PEPTIDE METHIONINE SULFOXIDE REDUCTASE MSRA 2"/>
    <property type="match status" value="1"/>
</dbReference>
<dbReference type="Proteomes" id="UP000294564">
    <property type="component" value="Unassembled WGS sequence"/>
</dbReference>
<evidence type="ECO:0000259" key="5">
    <source>
        <dbReference type="Pfam" id="PF01625"/>
    </source>
</evidence>
<protein>
    <recommendedName>
        <fullName evidence="4">Peptide methionine sulfoxide reductase MsrA</fullName>
        <shortName evidence="4">Protein-methionine-S-oxide reductase</shortName>
        <ecNumber evidence="4">1.8.4.11</ecNumber>
    </recommendedName>
    <alternativeName>
        <fullName evidence="4">Peptide-methionine (S)-S-oxide reductase</fullName>
        <shortName evidence="4">Peptide Met(O) reductase</shortName>
    </alternativeName>
</protein>
<dbReference type="OrthoDB" id="4174719at2"/>
<evidence type="ECO:0000313" key="6">
    <source>
        <dbReference type="EMBL" id="TCP25100.1"/>
    </source>
</evidence>
<reference evidence="6 7" key="1">
    <citation type="submission" date="2019-03" db="EMBL/GenBank/DDBJ databases">
        <title>Genomic Encyclopedia of Type Strains, Phase IV (KMG-IV): sequencing the most valuable type-strain genomes for metagenomic binning, comparative biology and taxonomic classification.</title>
        <authorList>
            <person name="Goeker M."/>
        </authorList>
    </citation>
    <scope>NUCLEOTIDE SEQUENCE [LARGE SCALE GENOMIC DNA]</scope>
    <source>
        <strain evidence="6 7">DSM 14836</strain>
    </source>
</reference>
<name>A0A4R2NT51_9FLAO</name>
<feature type="active site" evidence="4">
    <location>
        <position position="12"/>
    </location>
</feature>
<sequence>MKTKIATVGGGCFWCTEAIFNQIKGVEKVVSGYAGGNVPGYPTYREVCSGLTGHAEVIQISYNPQVISYQEILIIFMTTHDPTTLNRQGADVGTQYRSVIYYSNGEEKSVIEEVIKQVQPYFDNKIVTEVSELPTFYPAEEYHQNYFNNNKEQGYCNFVITPKLTKLRKLYADKLK</sequence>
<organism evidence="6 7">
    <name type="scientific">Tenacibaculum skagerrakense</name>
    <dbReference type="NCBI Taxonomy" id="186571"/>
    <lineage>
        <taxon>Bacteria</taxon>
        <taxon>Pseudomonadati</taxon>
        <taxon>Bacteroidota</taxon>
        <taxon>Flavobacteriia</taxon>
        <taxon>Flavobacteriales</taxon>
        <taxon>Flavobacteriaceae</taxon>
        <taxon>Tenacibaculum</taxon>
    </lineage>
</organism>
<comment type="catalytic activity">
    <reaction evidence="2 4">
        <text>L-methionyl-[protein] + [thioredoxin]-disulfide + H2O = L-methionyl-(S)-S-oxide-[protein] + [thioredoxin]-dithiol</text>
        <dbReference type="Rhea" id="RHEA:14217"/>
        <dbReference type="Rhea" id="RHEA-COMP:10698"/>
        <dbReference type="Rhea" id="RHEA-COMP:10700"/>
        <dbReference type="Rhea" id="RHEA-COMP:12313"/>
        <dbReference type="Rhea" id="RHEA-COMP:12315"/>
        <dbReference type="ChEBI" id="CHEBI:15377"/>
        <dbReference type="ChEBI" id="CHEBI:16044"/>
        <dbReference type="ChEBI" id="CHEBI:29950"/>
        <dbReference type="ChEBI" id="CHEBI:44120"/>
        <dbReference type="ChEBI" id="CHEBI:50058"/>
        <dbReference type="EC" id="1.8.4.11"/>
    </reaction>
</comment>
<dbReference type="NCBIfam" id="TIGR00401">
    <property type="entry name" value="msrA"/>
    <property type="match status" value="1"/>
</dbReference>
<accession>A0A4R2NT51</accession>
<comment type="function">
    <text evidence="4">Has an important function as a repair enzyme for proteins that have been inactivated by oxidation. Catalyzes the reversible oxidation-reduction of methionine sulfoxide in proteins to methionine.</text>
</comment>
<evidence type="ECO:0000313" key="7">
    <source>
        <dbReference type="Proteomes" id="UP000294564"/>
    </source>
</evidence>
<dbReference type="RefSeq" id="WP_132794485.1">
    <property type="nucleotide sequence ID" value="NZ_SLXM01000004.1"/>
</dbReference>
<dbReference type="SUPFAM" id="SSF55068">
    <property type="entry name" value="Peptide methionine sulfoxide reductase"/>
    <property type="match status" value="1"/>
</dbReference>
<dbReference type="EMBL" id="SLXM01000004">
    <property type="protein sequence ID" value="TCP25100.1"/>
    <property type="molecule type" value="Genomic_DNA"/>
</dbReference>
<comment type="catalytic activity">
    <reaction evidence="3 4">
        <text>[thioredoxin]-disulfide + L-methionine + H2O = L-methionine (S)-S-oxide + [thioredoxin]-dithiol</text>
        <dbReference type="Rhea" id="RHEA:19993"/>
        <dbReference type="Rhea" id="RHEA-COMP:10698"/>
        <dbReference type="Rhea" id="RHEA-COMP:10700"/>
        <dbReference type="ChEBI" id="CHEBI:15377"/>
        <dbReference type="ChEBI" id="CHEBI:29950"/>
        <dbReference type="ChEBI" id="CHEBI:50058"/>
        <dbReference type="ChEBI" id="CHEBI:57844"/>
        <dbReference type="ChEBI" id="CHEBI:58772"/>
        <dbReference type="EC" id="1.8.4.11"/>
    </reaction>
</comment>
<dbReference type="EC" id="1.8.4.11" evidence="4"/>
<gene>
    <name evidence="4" type="primary">msrA</name>
    <name evidence="6" type="ORF">EV195_104131</name>
</gene>
<dbReference type="GO" id="GO:0008113">
    <property type="term" value="F:peptide-methionine (S)-S-oxide reductase activity"/>
    <property type="evidence" value="ECO:0007669"/>
    <property type="project" value="UniProtKB-UniRule"/>
</dbReference>
<evidence type="ECO:0000256" key="3">
    <source>
        <dbReference type="ARBA" id="ARBA00048782"/>
    </source>
</evidence>
<keyword evidence="7" id="KW-1185">Reference proteome</keyword>
<evidence type="ECO:0000256" key="1">
    <source>
        <dbReference type="ARBA" id="ARBA00023002"/>
    </source>
</evidence>
<evidence type="ECO:0000256" key="2">
    <source>
        <dbReference type="ARBA" id="ARBA00047806"/>
    </source>
</evidence>
<evidence type="ECO:0000256" key="4">
    <source>
        <dbReference type="HAMAP-Rule" id="MF_01401"/>
    </source>
</evidence>
<dbReference type="InterPro" id="IPR036509">
    <property type="entry name" value="Met_Sox_Rdtase_MsrA_sf"/>
</dbReference>
<dbReference type="HAMAP" id="MF_01401">
    <property type="entry name" value="MsrA"/>
    <property type="match status" value="1"/>
</dbReference>
<dbReference type="PANTHER" id="PTHR43774">
    <property type="entry name" value="PEPTIDE METHIONINE SULFOXIDE REDUCTASE"/>
    <property type="match status" value="1"/>
</dbReference>
<dbReference type="InterPro" id="IPR002569">
    <property type="entry name" value="Met_Sox_Rdtase_MsrA_dom"/>
</dbReference>
<comment type="caution">
    <text evidence="6">The sequence shown here is derived from an EMBL/GenBank/DDBJ whole genome shotgun (WGS) entry which is preliminary data.</text>
</comment>
<proteinExistence type="inferred from homology"/>
<dbReference type="Gene3D" id="3.30.1060.10">
    <property type="entry name" value="Peptide methionine sulphoxide reductase MsrA"/>
    <property type="match status" value="1"/>
</dbReference>